<keyword evidence="2" id="KW-1003">Cell membrane</keyword>
<protein>
    <submittedName>
        <fullName evidence="9">Bifunctional lysylphosphatidylglycerol flippase/synthetase MprF</fullName>
    </submittedName>
</protein>
<dbReference type="PANTHER" id="PTHR34697">
    <property type="entry name" value="PHOSPHATIDYLGLYCEROL LYSYLTRANSFERASE"/>
    <property type="match status" value="1"/>
</dbReference>
<keyword evidence="5 7" id="KW-0472">Membrane</keyword>
<organism evidence="9 10">
    <name type="scientific">Arthrobacter humicola</name>
    <dbReference type="NCBI Taxonomy" id="409291"/>
    <lineage>
        <taxon>Bacteria</taxon>
        <taxon>Bacillati</taxon>
        <taxon>Actinomycetota</taxon>
        <taxon>Actinomycetes</taxon>
        <taxon>Micrococcales</taxon>
        <taxon>Micrococcaceae</taxon>
        <taxon>Arthrobacter</taxon>
    </lineage>
</organism>
<name>A0ABP5K479_9MICC</name>
<feature type="compositionally biased region" description="Basic and acidic residues" evidence="6">
    <location>
        <begin position="816"/>
        <end position="825"/>
    </location>
</feature>
<evidence type="ECO:0000313" key="10">
    <source>
        <dbReference type="Proteomes" id="UP001500102"/>
    </source>
</evidence>
<comment type="caution">
    <text evidence="9">The sequence shown here is derived from an EMBL/GenBank/DDBJ whole genome shotgun (WGS) entry which is preliminary data.</text>
</comment>
<evidence type="ECO:0000313" key="9">
    <source>
        <dbReference type="EMBL" id="GAA2125414.1"/>
    </source>
</evidence>
<dbReference type="SUPFAM" id="SSF144091">
    <property type="entry name" value="Rhomboid-like"/>
    <property type="match status" value="1"/>
</dbReference>
<evidence type="ECO:0000256" key="4">
    <source>
        <dbReference type="ARBA" id="ARBA00022989"/>
    </source>
</evidence>
<proteinExistence type="predicted"/>
<feature type="transmembrane region" description="Helical" evidence="7">
    <location>
        <begin position="353"/>
        <end position="376"/>
    </location>
</feature>
<dbReference type="EMBL" id="BAAAQB010000005">
    <property type="protein sequence ID" value="GAA2125414.1"/>
    <property type="molecule type" value="Genomic_DNA"/>
</dbReference>
<evidence type="ECO:0000259" key="8">
    <source>
        <dbReference type="Pfam" id="PF09924"/>
    </source>
</evidence>
<evidence type="ECO:0000256" key="2">
    <source>
        <dbReference type="ARBA" id="ARBA00022475"/>
    </source>
</evidence>
<evidence type="ECO:0000256" key="5">
    <source>
        <dbReference type="ARBA" id="ARBA00023136"/>
    </source>
</evidence>
<keyword evidence="4 7" id="KW-1133">Transmembrane helix</keyword>
<feature type="transmembrane region" description="Helical" evidence="7">
    <location>
        <begin position="84"/>
        <end position="103"/>
    </location>
</feature>
<feature type="region of interest" description="Disordered" evidence="6">
    <location>
        <begin position="800"/>
        <end position="831"/>
    </location>
</feature>
<feature type="transmembrane region" description="Helical" evidence="7">
    <location>
        <begin position="310"/>
        <end position="332"/>
    </location>
</feature>
<dbReference type="Proteomes" id="UP001500102">
    <property type="component" value="Unassembled WGS sequence"/>
</dbReference>
<evidence type="ECO:0000256" key="3">
    <source>
        <dbReference type="ARBA" id="ARBA00022692"/>
    </source>
</evidence>
<gene>
    <name evidence="9" type="ORF">GCM10009825_01710</name>
</gene>
<evidence type="ECO:0000256" key="7">
    <source>
        <dbReference type="SAM" id="Phobius"/>
    </source>
</evidence>
<sequence>MAATAHSLPGNWWAVLTCALWAQSLGGYLLGTALVLAVGIPLEPRMGSLKFAAAGLASHVLGIGAALGFLAVTQQTLRSLTLEMSGHLLLGPSALIVGALMAGTAMMPTLWRRRVRLVVFALLILLALYSGGFAHLVRLGAAATGALLGPILLGRLPTFGRPVSSRHEGRVLIALLLAVSAVGPVVAGLVPHAAGPLAVLRFLFTNIQPVDPQNLQNLCSDPGQAKDCAAAHLQLRAGAGGIFMGILPSFLLLLLADGLSRGRRFAWTGAVLIQLALSLLAGITIAGVLLRAAPDTSAMEGIGAIAASGYAHPFSLMVPLLLPIALSLLLLITRRLFLVAAPSGTYTRLLSRVLALGVSLGAFYLLAGLALAGGFAPVPGPAELLADIPDRFLPLGYMVDVSPAFFPQSTAAVLLYEGIGVIFWAATAVLVLNTFLRPVPIQHNAGAARARDILKTREGSSLSWMTTWQGNSYWFSATGESFVAYRVIGGIALTMGVPVGPGPDREDAFADFTSFCTREGWTPCFYSVPQDLRDHAASRGWRSVQVAQETVLPLDSMSFKGKKFQDIRTAMNNAAKAGIRAEWMTYATAPFPVLAQIQELSEEWVADRKMPEMGFTLGSLDELNDPDVRLLLAIDGHHRVHAVLSWLPVYRNGTIEGWTLDYMRRRSTGFRAGIEFLIASAALSFKDEGCGFMSLSGAPLARANVTSPDLAAPSDPQTVGGLDRLLDRLGATLEPVYGFRSLLAFKAKFQPRYEPLYMLYPDAASLPAIGNAVTRAYLPTINFGESLALALRMVHRPTRERSAALRHPAPVPAANHVDEPKDERPGAVTPG</sequence>
<accession>A0ABP5K479</accession>
<keyword evidence="10" id="KW-1185">Reference proteome</keyword>
<evidence type="ECO:0000256" key="6">
    <source>
        <dbReference type="SAM" id="MobiDB-lite"/>
    </source>
</evidence>
<feature type="transmembrane region" description="Helical" evidence="7">
    <location>
        <begin position="115"/>
        <end position="133"/>
    </location>
</feature>
<dbReference type="InterPro" id="IPR051211">
    <property type="entry name" value="PG_lysyltransferase"/>
</dbReference>
<feature type="transmembrane region" description="Helical" evidence="7">
    <location>
        <begin position="267"/>
        <end position="290"/>
    </location>
</feature>
<evidence type="ECO:0000256" key="1">
    <source>
        <dbReference type="ARBA" id="ARBA00004651"/>
    </source>
</evidence>
<dbReference type="Pfam" id="PF09924">
    <property type="entry name" value="LPG_synthase_C"/>
    <property type="match status" value="1"/>
</dbReference>
<feature type="transmembrane region" description="Helical" evidence="7">
    <location>
        <begin position="51"/>
        <end position="72"/>
    </location>
</feature>
<dbReference type="InterPro" id="IPR024320">
    <property type="entry name" value="LPG_synthase_C"/>
</dbReference>
<dbReference type="InterPro" id="IPR035952">
    <property type="entry name" value="Rhomboid-like_sf"/>
</dbReference>
<feature type="transmembrane region" description="Helical" evidence="7">
    <location>
        <begin position="12"/>
        <end position="39"/>
    </location>
</feature>
<reference evidence="10" key="1">
    <citation type="journal article" date="2019" name="Int. J. Syst. Evol. Microbiol.">
        <title>The Global Catalogue of Microorganisms (GCM) 10K type strain sequencing project: providing services to taxonomists for standard genome sequencing and annotation.</title>
        <authorList>
            <consortium name="The Broad Institute Genomics Platform"/>
            <consortium name="The Broad Institute Genome Sequencing Center for Infectious Disease"/>
            <person name="Wu L."/>
            <person name="Ma J."/>
        </authorList>
    </citation>
    <scope>NUCLEOTIDE SEQUENCE [LARGE SCALE GENOMIC DNA]</scope>
    <source>
        <strain evidence="10">JCM 15921</strain>
    </source>
</reference>
<keyword evidence="3 7" id="KW-0812">Transmembrane</keyword>
<feature type="transmembrane region" description="Helical" evidence="7">
    <location>
        <begin position="413"/>
        <end position="436"/>
    </location>
</feature>
<feature type="transmembrane region" description="Helical" evidence="7">
    <location>
        <begin position="171"/>
        <end position="194"/>
    </location>
</feature>
<dbReference type="PANTHER" id="PTHR34697:SF2">
    <property type="entry name" value="PHOSPHATIDYLGLYCEROL LYSYLTRANSFERASE"/>
    <property type="match status" value="1"/>
</dbReference>
<feature type="transmembrane region" description="Helical" evidence="7">
    <location>
        <begin position="139"/>
        <end position="159"/>
    </location>
</feature>
<comment type="subcellular location">
    <subcellularLocation>
        <location evidence="1">Cell membrane</location>
        <topology evidence="1">Multi-pass membrane protein</topology>
    </subcellularLocation>
</comment>
<feature type="transmembrane region" description="Helical" evidence="7">
    <location>
        <begin position="237"/>
        <end position="255"/>
    </location>
</feature>
<dbReference type="Gene3D" id="1.20.1540.10">
    <property type="entry name" value="Rhomboid-like"/>
    <property type="match status" value="1"/>
</dbReference>
<feature type="domain" description="Phosphatidylglycerol lysyltransferase C-terminal" evidence="8">
    <location>
        <begin position="453"/>
        <end position="760"/>
    </location>
</feature>